<dbReference type="SUPFAM" id="SSF82861">
    <property type="entry name" value="Mechanosensitive channel protein MscS (YggB), transmembrane region"/>
    <property type="match status" value="1"/>
</dbReference>
<dbReference type="Gene3D" id="3.30.70.100">
    <property type="match status" value="1"/>
</dbReference>
<dbReference type="InterPro" id="IPR023408">
    <property type="entry name" value="MscS_beta-dom_sf"/>
</dbReference>
<comment type="subcellular location">
    <subcellularLocation>
        <location evidence="1">Cell membrane</location>
        <topology evidence="1">Multi-pass membrane protein</topology>
    </subcellularLocation>
</comment>
<comment type="caution">
    <text evidence="11">The sequence shown here is derived from an EMBL/GenBank/DDBJ whole genome shotgun (WGS) entry which is preliminary data.</text>
</comment>
<dbReference type="Proteomes" id="UP000237968">
    <property type="component" value="Unassembled WGS sequence"/>
</dbReference>
<dbReference type="Pfam" id="PF00924">
    <property type="entry name" value="MS_channel_2nd"/>
    <property type="match status" value="1"/>
</dbReference>
<keyword evidence="12" id="KW-1185">Reference proteome</keyword>
<protein>
    <submittedName>
        <fullName evidence="11">Small-conductance mechanosensitive channel</fullName>
    </submittedName>
</protein>
<evidence type="ECO:0000256" key="2">
    <source>
        <dbReference type="ARBA" id="ARBA00008017"/>
    </source>
</evidence>
<dbReference type="InterPro" id="IPR010920">
    <property type="entry name" value="LSM_dom_sf"/>
</dbReference>
<evidence type="ECO:0000259" key="9">
    <source>
        <dbReference type="Pfam" id="PF21082"/>
    </source>
</evidence>
<dbReference type="Pfam" id="PF21088">
    <property type="entry name" value="MS_channel_1st"/>
    <property type="match status" value="1"/>
</dbReference>
<evidence type="ECO:0000313" key="12">
    <source>
        <dbReference type="Proteomes" id="UP000237968"/>
    </source>
</evidence>
<accession>A0A2S9XMF0</accession>
<dbReference type="InterPro" id="IPR049142">
    <property type="entry name" value="MS_channel_1st"/>
</dbReference>
<feature type="transmembrane region" description="Helical" evidence="7">
    <location>
        <begin position="38"/>
        <end position="59"/>
    </location>
</feature>
<evidence type="ECO:0000259" key="8">
    <source>
        <dbReference type="Pfam" id="PF00924"/>
    </source>
</evidence>
<keyword evidence="3" id="KW-1003">Cell membrane</keyword>
<dbReference type="RefSeq" id="WP_106393461.1">
    <property type="nucleotide sequence ID" value="NZ_PVNK01000180.1"/>
</dbReference>
<evidence type="ECO:0000256" key="4">
    <source>
        <dbReference type="ARBA" id="ARBA00022692"/>
    </source>
</evidence>
<evidence type="ECO:0000259" key="10">
    <source>
        <dbReference type="Pfam" id="PF21088"/>
    </source>
</evidence>
<gene>
    <name evidence="11" type="primary">mscS_6</name>
    <name evidence="11" type="ORF">ENSA5_41700</name>
</gene>
<dbReference type="OrthoDB" id="9784565at2"/>
<dbReference type="InterPro" id="IPR006685">
    <property type="entry name" value="MscS_channel_2nd"/>
</dbReference>
<evidence type="ECO:0000256" key="3">
    <source>
        <dbReference type="ARBA" id="ARBA00022475"/>
    </source>
</evidence>
<dbReference type="EMBL" id="PVNK01000180">
    <property type="protein sequence ID" value="PRP94058.1"/>
    <property type="molecule type" value="Genomic_DNA"/>
</dbReference>
<dbReference type="SUPFAM" id="SSF50182">
    <property type="entry name" value="Sm-like ribonucleoproteins"/>
    <property type="match status" value="1"/>
</dbReference>
<dbReference type="Gene3D" id="2.30.30.60">
    <property type="match status" value="1"/>
</dbReference>
<comment type="similarity">
    <text evidence="2">Belongs to the MscS (TC 1.A.23) family.</text>
</comment>
<feature type="transmembrane region" description="Helical" evidence="7">
    <location>
        <begin position="105"/>
        <end position="124"/>
    </location>
</feature>
<dbReference type="SUPFAM" id="SSF82689">
    <property type="entry name" value="Mechanosensitive channel protein MscS (YggB), C-terminal domain"/>
    <property type="match status" value="1"/>
</dbReference>
<proteinExistence type="inferred from homology"/>
<evidence type="ECO:0000256" key="7">
    <source>
        <dbReference type="SAM" id="Phobius"/>
    </source>
</evidence>
<dbReference type="Pfam" id="PF21082">
    <property type="entry name" value="MS_channel_3rd"/>
    <property type="match status" value="1"/>
</dbReference>
<feature type="domain" description="Mechanosensitive ion channel MscS" evidence="8">
    <location>
        <begin position="126"/>
        <end position="189"/>
    </location>
</feature>
<feature type="transmembrane region" description="Helical" evidence="7">
    <location>
        <begin position="79"/>
        <end position="99"/>
    </location>
</feature>
<dbReference type="GO" id="GO:0005886">
    <property type="term" value="C:plasma membrane"/>
    <property type="evidence" value="ECO:0007669"/>
    <property type="project" value="UniProtKB-SubCell"/>
</dbReference>
<dbReference type="GO" id="GO:0008381">
    <property type="term" value="F:mechanosensitive monoatomic ion channel activity"/>
    <property type="evidence" value="ECO:0007669"/>
    <property type="project" value="InterPro"/>
</dbReference>
<evidence type="ECO:0000313" key="11">
    <source>
        <dbReference type="EMBL" id="PRP94058.1"/>
    </source>
</evidence>
<dbReference type="PANTHER" id="PTHR30221">
    <property type="entry name" value="SMALL-CONDUCTANCE MECHANOSENSITIVE CHANNEL"/>
    <property type="match status" value="1"/>
</dbReference>
<keyword evidence="6 7" id="KW-0472">Membrane</keyword>
<dbReference type="InterPro" id="IPR011014">
    <property type="entry name" value="MscS_channel_TM-2"/>
</dbReference>
<name>A0A2S9XMF0_9BACT</name>
<sequence length="327" mass="35314">MDTQLLQVGEFELPVAARAPLDALLEKLDGWATTAVEMLPNFVLAAIVVIAFGIAARYAGRWAQRALDRTTNKEVLSALIGNVTRVVVVVAGVSVALSLLHLDKAVTSLLAGVGVVGLALGFAFQDIAANFMSGALMAFRGSIEPGDIIEVNGHTGTVEEVQLRRTVLRTFDGLSVVVPNKDIYQDTVVHFTRTTERRVDVSLGVAYSDDLERTREVLIAALEPATWRDQARDVEVFFTGFGDSSINFDVRVWLEIPGQFGYLDARSEMIIVIKKALDEAGMSIPFPIRTLDFGASAVGGDSLDVTPIQIARERAGEARPIVESKAS</sequence>
<dbReference type="Gene3D" id="1.10.287.1260">
    <property type="match status" value="1"/>
</dbReference>
<keyword evidence="4 7" id="KW-0812">Transmembrane</keyword>
<dbReference type="InterPro" id="IPR011066">
    <property type="entry name" value="MscS_channel_C_sf"/>
</dbReference>
<evidence type="ECO:0000256" key="5">
    <source>
        <dbReference type="ARBA" id="ARBA00022989"/>
    </source>
</evidence>
<evidence type="ECO:0000256" key="6">
    <source>
        <dbReference type="ARBA" id="ARBA00023136"/>
    </source>
</evidence>
<dbReference type="InterPro" id="IPR045275">
    <property type="entry name" value="MscS_archaea/bacteria_type"/>
</dbReference>
<reference evidence="11 12" key="1">
    <citation type="submission" date="2018-03" db="EMBL/GenBank/DDBJ databases">
        <title>Draft Genome Sequences of the Obligatory Marine Myxobacteria Enhygromyxa salina SWB005.</title>
        <authorList>
            <person name="Poehlein A."/>
            <person name="Moghaddam J.A."/>
            <person name="Harms H."/>
            <person name="Alanjari M."/>
            <person name="Koenig G.M."/>
            <person name="Daniel R."/>
            <person name="Schaeberle T.F."/>
        </authorList>
    </citation>
    <scope>NUCLEOTIDE SEQUENCE [LARGE SCALE GENOMIC DNA]</scope>
    <source>
        <strain evidence="11 12">SWB005</strain>
    </source>
</reference>
<feature type="domain" description="Mechanosensitive ion channel transmembrane helices 2/3" evidence="10">
    <location>
        <begin position="82"/>
        <end position="125"/>
    </location>
</feature>
<organism evidence="11 12">
    <name type="scientific">Enhygromyxa salina</name>
    <dbReference type="NCBI Taxonomy" id="215803"/>
    <lineage>
        <taxon>Bacteria</taxon>
        <taxon>Pseudomonadati</taxon>
        <taxon>Myxococcota</taxon>
        <taxon>Polyangia</taxon>
        <taxon>Nannocystales</taxon>
        <taxon>Nannocystaceae</taxon>
        <taxon>Enhygromyxa</taxon>
    </lineage>
</organism>
<feature type="domain" description="Mechanosensitive ion channel MscS C-terminal" evidence="9">
    <location>
        <begin position="199"/>
        <end position="284"/>
    </location>
</feature>
<dbReference type="InterPro" id="IPR049278">
    <property type="entry name" value="MS_channel_C"/>
</dbReference>
<dbReference type="PANTHER" id="PTHR30221:SF1">
    <property type="entry name" value="SMALL-CONDUCTANCE MECHANOSENSITIVE CHANNEL"/>
    <property type="match status" value="1"/>
</dbReference>
<keyword evidence="5 7" id="KW-1133">Transmembrane helix</keyword>
<evidence type="ECO:0000256" key="1">
    <source>
        <dbReference type="ARBA" id="ARBA00004651"/>
    </source>
</evidence>
<dbReference type="AlphaFoldDB" id="A0A2S9XMF0"/>